<dbReference type="InterPro" id="IPR052158">
    <property type="entry name" value="INH-QAR"/>
</dbReference>
<dbReference type="RefSeq" id="WP_207385793.1">
    <property type="nucleotide sequence ID" value="NZ_CAAAHP010000006.1"/>
</dbReference>
<organism evidence="2 3">
    <name type="scientific">Legionella busanensis</name>
    <dbReference type="NCBI Taxonomy" id="190655"/>
    <lineage>
        <taxon>Bacteria</taxon>
        <taxon>Pseudomonadati</taxon>
        <taxon>Pseudomonadota</taxon>
        <taxon>Gammaproteobacteria</taxon>
        <taxon>Legionellales</taxon>
        <taxon>Legionellaceae</taxon>
        <taxon>Legionella</taxon>
    </lineage>
</organism>
<dbReference type="PANTHER" id="PTHR43130">
    <property type="entry name" value="ARAC-FAMILY TRANSCRIPTIONAL REGULATOR"/>
    <property type="match status" value="1"/>
</dbReference>
<gene>
    <name evidence="2" type="primary">thiJ</name>
    <name evidence="2" type="ORF">NCTC13316_02598</name>
</gene>
<sequence>MIQIVFLFYEGMTALDAIGPHEILSRIPGAIVKRVSAIPGEIHTSSELVLKTEYGLSEVSHADVLVIPGGGKAPALRDYPDILEWIRQIHATTAWTTSVCTGSLILGAAGILSGKRATTHWAVMDRLKTWGAIPIEHRVVEDDKIITAAGVSAGLDMALVLTAKLAGQPLAETLQLGLEYDPAPPFDVGSPKKANPALVEVLKTKLLERFEPA</sequence>
<evidence type="ECO:0000313" key="2">
    <source>
        <dbReference type="EMBL" id="STX52485.1"/>
    </source>
</evidence>
<dbReference type="Proteomes" id="UP000254794">
    <property type="component" value="Unassembled WGS sequence"/>
</dbReference>
<keyword evidence="3" id="KW-1185">Reference proteome</keyword>
<protein>
    <submittedName>
        <fullName evidence="2">4-methyl-5(B-hydroxyethyl)-thiazole monophosphate biosynthesis enzyme</fullName>
    </submittedName>
</protein>
<dbReference type="InterPro" id="IPR029062">
    <property type="entry name" value="Class_I_gatase-like"/>
</dbReference>
<dbReference type="EMBL" id="UGOD01000001">
    <property type="protein sequence ID" value="STX52485.1"/>
    <property type="molecule type" value="Genomic_DNA"/>
</dbReference>
<dbReference type="InterPro" id="IPR002818">
    <property type="entry name" value="DJ-1/PfpI"/>
</dbReference>
<proteinExistence type="predicted"/>
<feature type="domain" description="DJ-1/PfpI" evidence="1">
    <location>
        <begin position="4"/>
        <end position="161"/>
    </location>
</feature>
<dbReference type="CDD" id="cd03139">
    <property type="entry name" value="GATase1_PfpI_2"/>
    <property type="match status" value="1"/>
</dbReference>
<accession>A0A378JML5</accession>
<dbReference type="Gene3D" id="3.40.50.880">
    <property type="match status" value="1"/>
</dbReference>
<evidence type="ECO:0000259" key="1">
    <source>
        <dbReference type="Pfam" id="PF01965"/>
    </source>
</evidence>
<name>A0A378JML5_9GAMM</name>
<dbReference type="AlphaFoldDB" id="A0A378JML5"/>
<evidence type="ECO:0000313" key="3">
    <source>
        <dbReference type="Proteomes" id="UP000254794"/>
    </source>
</evidence>
<dbReference type="PANTHER" id="PTHR43130:SF2">
    <property type="entry name" value="DJ-1_PFPI DOMAIN-CONTAINING PROTEIN"/>
    <property type="match status" value="1"/>
</dbReference>
<dbReference type="GO" id="GO:0006355">
    <property type="term" value="P:regulation of DNA-templated transcription"/>
    <property type="evidence" value="ECO:0007669"/>
    <property type="project" value="TreeGrafter"/>
</dbReference>
<dbReference type="Pfam" id="PF01965">
    <property type="entry name" value="DJ-1_PfpI"/>
    <property type="match status" value="1"/>
</dbReference>
<dbReference type="SUPFAM" id="SSF52317">
    <property type="entry name" value="Class I glutamine amidotransferase-like"/>
    <property type="match status" value="1"/>
</dbReference>
<reference evidence="2 3" key="1">
    <citation type="submission" date="2018-06" db="EMBL/GenBank/DDBJ databases">
        <authorList>
            <consortium name="Pathogen Informatics"/>
            <person name="Doyle S."/>
        </authorList>
    </citation>
    <scope>NUCLEOTIDE SEQUENCE [LARGE SCALE GENOMIC DNA]</scope>
    <source>
        <strain evidence="2 3">NCTC13316</strain>
    </source>
</reference>